<name>A0A9P6DG52_PLEER</name>
<gene>
    <name evidence="2" type="ORF">BDN71DRAFT_1430352</name>
</gene>
<evidence type="ECO:0000313" key="3">
    <source>
        <dbReference type="Proteomes" id="UP000807025"/>
    </source>
</evidence>
<feature type="region of interest" description="Disordered" evidence="1">
    <location>
        <begin position="1"/>
        <end position="104"/>
    </location>
</feature>
<keyword evidence="3" id="KW-1185">Reference proteome</keyword>
<reference evidence="2" key="1">
    <citation type="submission" date="2020-11" db="EMBL/GenBank/DDBJ databases">
        <authorList>
            <consortium name="DOE Joint Genome Institute"/>
            <person name="Ahrendt S."/>
            <person name="Riley R."/>
            <person name="Andreopoulos W."/>
            <person name="Labutti K."/>
            <person name="Pangilinan J."/>
            <person name="Ruiz-Duenas F.J."/>
            <person name="Barrasa J.M."/>
            <person name="Sanchez-Garcia M."/>
            <person name="Camarero S."/>
            <person name="Miyauchi S."/>
            <person name="Serrano A."/>
            <person name="Linde D."/>
            <person name="Babiker R."/>
            <person name="Drula E."/>
            <person name="Ayuso-Fernandez I."/>
            <person name="Pacheco R."/>
            <person name="Padilla G."/>
            <person name="Ferreira P."/>
            <person name="Barriuso J."/>
            <person name="Kellner H."/>
            <person name="Castanera R."/>
            <person name="Alfaro M."/>
            <person name="Ramirez L."/>
            <person name="Pisabarro A.G."/>
            <person name="Kuo A."/>
            <person name="Tritt A."/>
            <person name="Lipzen A."/>
            <person name="He G."/>
            <person name="Yan M."/>
            <person name="Ng V."/>
            <person name="Cullen D."/>
            <person name="Martin F."/>
            <person name="Rosso M.-N."/>
            <person name="Henrissat B."/>
            <person name="Hibbett D."/>
            <person name="Martinez A.T."/>
            <person name="Grigoriev I.V."/>
        </authorList>
    </citation>
    <scope>NUCLEOTIDE SEQUENCE</scope>
    <source>
        <strain evidence="2">ATCC 90797</strain>
    </source>
</reference>
<dbReference type="OrthoDB" id="3263746at2759"/>
<proteinExistence type="predicted"/>
<evidence type="ECO:0000256" key="1">
    <source>
        <dbReference type="SAM" id="MobiDB-lite"/>
    </source>
</evidence>
<organism evidence="2 3">
    <name type="scientific">Pleurotus eryngii</name>
    <name type="common">Boletus of the steppes</name>
    <dbReference type="NCBI Taxonomy" id="5323"/>
    <lineage>
        <taxon>Eukaryota</taxon>
        <taxon>Fungi</taxon>
        <taxon>Dikarya</taxon>
        <taxon>Basidiomycota</taxon>
        <taxon>Agaricomycotina</taxon>
        <taxon>Agaricomycetes</taxon>
        <taxon>Agaricomycetidae</taxon>
        <taxon>Agaricales</taxon>
        <taxon>Pleurotineae</taxon>
        <taxon>Pleurotaceae</taxon>
        <taxon>Pleurotus</taxon>
    </lineage>
</organism>
<evidence type="ECO:0000313" key="2">
    <source>
        <dbReference type="EMBL" id="KAF9496224.1"/>
    </source>
</evidence>
<accession>A0A9P6DG52</accession>
<dbReference type="EMBL" id="MU154554">
    <property type="protein sequence ID" value="KAF9496224.1"/>
    <property type="molecule type" value="Genomic_DNA"/>
</dbReference>
<dbReference type="Proteomes" id="UP000807025">
    <property type="component" value="Unassembled WGS sequence"/>
</dbReference>
<comment type="caution">
    <text evidence="2">The sequence shown here is derived from an EMBL/GenBank/DDBJ whole genome shotgun (WGS) entry which is preliminary data.</text>
</comment>
<feature type="compositionally biased region" description="Basic and acidic residues" evidence="1">
    <location>
        <begin position="18"/>
        <end position="32"/>
    </location>
</feature>
<feature type="compositionally biased region" description="Acidic residues" evidence="1">
    <location>
        <begin position="1"/>
        <end position="14"/>
    </location>
</feature>
<dbReference type="AlphaFoldDB" id="A0A9P6DG52"/>
<protein>
    <submittedName>
        <fullName evidence="2">Uncharacterized protein</fullName>
    </submittedName>
</protein>
<feature type="compositionally biased region" description="Polar residues" evidence="1">
    <location>
        <begin position="78"/>
        <end position="90"/>
    </location>
</feature>
<sequence length="287" mass="32801">MVIEDASDGDDEEIYWGGDDKDNKEEKERNENGDGDGDADDKDNDEGGEGDNDNDEEDNPDHSPDGFWSWAPTDNLPCLQSHSHSPNQEPQPDGPSEQMRQRRRRCKRANNIVHDAADVAQLKVEVHELCDVDLLNIKKLGMIKVADPRDVQAYGNEPQGPYQPSIEDFRPNLGCSIFSLWNKRLGELFAEKFVSSVEYSCKDKAAVTFTFEHHLYHVQDKHNDLTVPWTEANKMQKSEKKVVKSQENRQHSVNSCTFEWNLVMFLSGRGLFLNYPKFFTTRLPSQP</sequence>
<feature type="compositionally biased region" description="Acidic residues" evidence="1">
    <location>
        <begin position="33"/>
        <end position="59"/>
    </location>
</feature>